<keyword evidence="3" id="KW-1185">Reference proteome</keyword>
<dbReference type="InterPro" id="IPR003593">
    <property type="entry name" value="AAA+_ATPase"/>
</dbReference>
<gene>
    <name evidence="2" type="ORF">H6G72_23365</name>
</gene>
<feature type="domain" description="AAA+ ATPase" evidence="1">
    <location>
        <begin position="55"/>
        <end position="202"/>
    </location>
</feature>
<dbReference type="SUPFAM" id="SSF52540">
    <property type="entry name" value="P-loop containing nucleoside triphosphate hydrolases"/>
    <property type="match status" value="1"/>
</dbReference>
<reference evidence="2 3" key="1">
    <citation type="journal article" date="2020" name="ISME J.">
        <title>Comparative genomics reveals insights into cyanobacterial evolution and habitat adaptation.</title>
        <authorList>
            <person name="Chen M.Y."/>
            <person name="Teng W.K."/>
            <person name="Zhao L."/>
            <person name="Hu C.X."/>
            <person name="Zhou Y.K."/>
            <person name="Han B.P."/>
            <person name="Song L.R."/>
            <person name="Shu W.S."/>
        </authorList>
    </citation>
    <scope>NUCLEOTIDE SEQUENCE [LARGE SCALE GENOMIC DNA]</scope>
    <source>
        <strain evidence="2 3">FACHB-1370</strain>
    </source>
</reference>
<dbReference type="RefSeq" id="WP_190880019.1">
    <property type="nucleotide sequence ID" value="NZ_JACJSK010000045.1"/>
</dbReference>
<name>A0ABR8ELF6_9CYAN</name>
<comment type="caution">
    <text evidence="2">The sequence shown here is derived from an EMBL/GenBank/DDBJ whole genome shotgun (WGS) entry which is preliminary data.</text>
</comment>
<dbReference type="Gene3D" id="3.40.50.300">
    <property type="entry name" value="P-loop containing nucleotide triphosphate hydrolases"/>
    <property type="match status" value="1"/>
</dbReference>
<dbReference type="Pfam" id="PF00004">
    <property type="entry name" value="AAA"/>
    <property type="match status" value="1"/>
</dbReference>
<dbReference type="InterPro" id="IPR050168">
    <property type="entry name" value="AAA_ATPase_domain"/>
</dbReference>
<evidence type="ECO:0000313" key="3">
    <source>
        <dbReference type="Proteomes" id="UP000641954"/>
    </source>
</evidence>
<evidence type="ECO:0000313" key="2">
    <source>
        <dbReference type="EMBL" id="MBD2546718.1"/>
    </source>
</evidence>
<accession>A0ABR8ELF6</accession>
<evidence type="ECO:0000259" key="1">
    <source>
        <dbReference type="SMART" id="SM00382"/>
    </source>
</evidence>
<proteinExistence type="predicted"/>
<dbReference type="InterPro" id="IPR003959">
    <property type="entry name" value="ATPase_AAA_core"/>
</dbReference>
<dbReference type="PANTHER" id="PTHR23077">
    <property type="entry name" value="AAA-FAMILY ATPASE"/>
    <property type="match status" value="1"/>
</dbReference>
<dbReference type="InterPro" id="IPR027417">
    <property type="entry name" value="P-loop_NTPase"/>
</dbReference>
<dbReference type="SMART" id="SM00382">
    <property type="entry name" value="AAA"/>
    <property type="match status" value="1"/>
</dbReference>
<dbReference type="CDD" id="cd19481">
    <property type="entry name" value="RecA-like_protease"/>
    <property type="match status" value="1"/>
</dbReference>
<sequence length="296" mass="34552">MTNGLTQLTSAEIKQKISHQKLFGIDDLFQYIFNFCKICLTANESQIDDFSHYDLTPSVLLYGVPNTGKTTLCYSLFDKLKQEVTNEINFYYLDIGRMLDPSLGQSSRNLEDIFDELKSKCKNGSAVFFLLDELDAFCMSRSRIQEHDAIRRAMTTLMLELDRLHPSKNQKLLIFGITNVPELIDTAVVRRFCLKKEMQPKLDLDSFKEYLNYLGSRIKYFPSPENFDILYDIYQKRKLTAGDIKTLYQEVYIDFMCRNLEQGSIEKRVKELFEKGFSTCEHIVTTKDKLDRSWLT</sequence>
<protein>
    <submittedName>
        <fullName evidence="2">AAA family ATPase</fullName>
    </submittedName>
</protein>
<dbReference type="EMBL" id="JACJSK010000045">
    <property type="protein sequence ID" value="MBD2546718.1"/>
    <property type="molecule type" value="Genomic_DNA"/>
</dbReference>
<dbReference type="Proteomes" id="UP000641954">
    <property type="component" value="Unassembled WGS sequence"/>
</dbReference>
<organism evidence="2 3">
    <name type="scientific">Planktothricoides raciborskii FACHB-1370</name>
    <dbReference type="NCBI Taxonomy" id="2949576"/>
    <lineage>
        <taxon>Bacteria</taxon>
        <taxon>Bacillati</taxon>
        <taxon>Cyanobacteriota</taxon>
        <taxon>Cyanophyceae</taxon>
        <taxon>Oscillatoriophycideae</taxon>
        <taxon>Oscillatoriales</taxon>
        <taxon>Oscillatoriaceae</taxon>
        <taxon>Planktothricoides</taxon>
    </lineage>
</organism>